<keyword evidence="4" id="KW-1185">Reference proteome</keyword>
<sequence>MAGFGHSGRGTGGNPVDRIDPDTLGIIGIICAVAGFFTFGILLGPVAMVAGWFAMGRRWTGSRHVAALVAVVLGALDLLLSLVALAGAGRTGLL</sequence>
<evidence type="ECO:0000313" key="3">
    <source>
        <dbReference type="EMBL" id="MDI5968101.1"/>
    </source>
</evidence>
<comment type="caution">
    <text evidence="3">The sequence shown here is derived from an EMBL/GenBank/DDBJ whole genome shotgun (WGS) entry which is preliminary data.</text>
</comment>
<feature type="transmembrane region" description="Helical" evidence="1">
    <location>
        <begin position="24"/>
        <end position="53"/>
    </location>
</feature>
<keyword evidence="1" id="KW-0812">Transmembrane</keyword>
<dbReference type="Proteomes" id="UP001156398">
    <property type="component" value="Unassembled WGS sequence"/>
</dbReference>
<dbReference type="EMBL" id="JAAGKO020000002">
    <property type="protein sequence ID" value="MDI5961515.1"/>
    <property type="molecule type" value="Genomic_DNA"/>
</dbReference>
<reference evidence="3 4" key="1">
    <citation type="submission" date="2023-05" db="EMBL/GenBank/DDBJ databases">
        <title>Streptantibioticus silvisoli sp. nov., acidotolerant actinomycetes 1 from pine litter.</title>
        <authorList>
            <person name="Swiecimska M."/>
            <person name="Golinska P."/>
            <person name="Sangal V."/>
            <person name="Wachnowicz B."/>
            <person name="Goodfellow M."/>
        </authorList>
    </citation>
    <scope>NUCLEOTIDE SEQUENCE</scope>
    <source>
        <strain evidence="3">SL13</strain>
        <strain evidence="2 4">SL54</strain>
    </source>
</reference>
<feature type="transmembrane region" description="Helical" evidence="1">
    <location>
        <begin position="65"/>
        <end position="88"/>
    </location>
</feature>
<dbReference type="AlphaFoldDB" id="A0AA90GYU9"/>
<evidence type="ECO:0000313" key="4">
    <source>
        <dbReference type="Proteomes" id="UP001156398"/>
    </source>
</evidence>
<gene>
    <name evidence="2" type="ORF">POF43_002045</name>
    <name evidence="3" type="ORF">POF50_001840</name>
</gene>
<dbReference type="PANTHER" id="PTHR40040:SF1">
    <property type="entry name" value="MEMBRANE PROTEIN"/>
    <property type="match status" value="1"/>
</dbReference>
<evidence type="ECO:0000256" key="1">
    <source>
        <dbReference type="SAM" id="Phobius"/>
    </source>
</evidence>
<proteinExistence type="predicted"/>
<keyword evidence="1" id="KW-0472">Membrane</keyword>
<name>A0AA90GYU9_9ACTN</name>
<accession>A0AA90GYU9</accession>
<protein>
    <submittedName>
        <fullName evidence="3">Small hydrophobic protein</fullName>
    </submittedName>
</protein>
<evidence type="ECO:0000313" key="2">
    <source>
        <dbReference type="EMBL" id="MDI5961515.1"/>
    </source>
</evidence>
<dbReference type="EMBL" id="JABXJJ020000002">
    <property type="protein sequence ID" value="MDI5968101.1"/>
    <property type="molecule type" value="Genomic_DNA"/>
</dbReference>
<keyword evidence="1" id="KW-1133">Transmembrane helix</keyword>
<organism evidence="3">
    <name type="scientific">Streptantibioticus silvisoli</name>
    <dbReference type="NCBI Taxonomy" id="2705255"/>
    <lineage>
        <taxon>Bacteria</taxon>
        <taxon>Bacillati</taxon>
        <taxon>Actinomycetota</taxon>
        <taxon>Actinomycetes</taxon>
        <taxon>Kitasatosporales</taxon>
        <taxon>Streptomycetaceae</taxon>
        <taxon>Streptantibioticus</taxon>
    </lineage>
</organism>
<dbReference type="PANTHER" id="PTHR40040">
    <property type="entry name" value="SMALL HYDROPHOBIC PROTEIN-RELATED"/>
    <property type="match status" value="1"/>
</dbReference>
<dbReference type="InterPro" id="IPR055338">
    <property type="entry name" value="YqfX-like"/>
</dbReference>
<dbReference type="RefSeq" id="WP_271312648.1">
    <property type="nucleotide sequence ID" value="NZ_JAAGKO020000002.1"/>
</dbReference>